<name>A0A3B0CMS7_9BACL</name>
<evidence type="ECO:0000313" key="2">
    <source>
        <dbReference type="Proteomes" id="UP000282311"/>
    </source>
</evidence>
<dbReference type="RefSeq" id="WP_120746918.1">
    <property type="nucleotide sequence ID" value="NZ_RBAH01000005.1"/>
</dbReference>
<organism evidence="1 2">
    <name type="scientific">Paenibacillus ginsengarvi</name>
    <dbReference type="NCBI Taxonomy" id="400777"/>
    <lineage>
        <taxon>Bacteria</taxon>
        <taxon>Bacillati</taxon>
        <taxon>Bacillota</taxon>
        <taxon>Bacilli</taxon>
        <taxon>Bacillales</taxon>
        <taxon>Paenibacillaceae</taxon>
        <taxon>Paenibacillus</taxon>
    </lineage>
</organism>
<accession>A0A3B0CMS7</accession>
<comment type="caution">
    <text evidence="1">The sequence shown here is derived from an EMBL/GenBank/DDBJ whole genome shotgun (WGS) entry which is preliminary data.</text>
</comment>
<protein>
    <recommendedName>
        <fullName evidence="3">DUF4015 domain-containing protein</fullName>
    </recommendedName>
</protein>
<reference evidence="1 2" key="1">
    <citation type="journal article" date="2007" name="Int. J. Syst. Evol. Microbiol.">
        <title>Paenibacillus ginsengarvi sp. nov., isolated from soil from ginseng cultivation.</title>
        <authorList>
            <person name="Yoon M.H."/>
            <person name="Ten L.N."/>
            <person name="Im W.T."/>
        </authorList>
    </citation>
    <scope>NUCLEOTIDE SEQUENCE [LARGE SCALE GENOMIC DNA]</scope>
    <source>
        <strain evidence="1 2">KCTC 13059</strain>
    </source>
</reference>
<gene>
    <name evidence="1" type="ORF">D7M11_09270</name>
</gene>
<dbReference type="EMBL" id="RBAH01000005">
    <property type="protein sequence ID" value="RKN85266.1"/>
    <property type="molecule type" value="Genomic_DNA"/>
</dbReference>
<dbReference type="AlphaFoldDB" id="A0A3B0CMS7"/>
<sequence>MGGIHLHPHDILDEGPAAILERVGKMNSVQLLLPEMNTIFERNPYPSGVLPHNPVRGVVQGTGTFHLRLDTRELSPRLYQTIDPSVEQGADSLARLLEALEDAPYSVVPWVNLLNGSFEGDLEASRVVDFSGRTVQHWLCPNGPYVVDMWTNVLAAASRQYGCKTFLLDRLRFPDWAGERVNPNGLFSCFCPNCVSGMARLGIDTGALKAELCSITSLLGEKKFDEAFLRLSGSAVIQSWVRFKQSSVSSFIERLVASLRSRDPSIVCWLDLWPPCYAWILGQDYTRLRELAPALKHFPYHKLGGGADVQGLIDSLAAEPEDRERAFQAFLKLFGMNYPLSYEAFRRDGFPLRFVADENRKARALSKPGTRIFSGVQMWNLHPDELTLALGEALASDADDVLYYCYGWADEDLFDAVGAMFGGKRR</sequence>
<keyword evidence="2" id="KW-1185">Reference proteome</keyword>
<dbReference type="Gene3D" id="3.20.20.80">
    <property type="entry name" value="Glycosidases"/>
    <property type="match status" value="1"/>
</dbReference>
<dbReference type="Proteomes" id="UP000282311">
    <property type="component" value="Unassembled WGS sequence"/>
</dbReference>
<evidence type="ECO:0000313" key="1">
    <source>
        <dbReference type="EMBL" id="RKN85266.1"/>
    </source>
</evidence>
<evidence type="ECO:0008006" key="3">
    <source>
        <dbReference type="Google" id="ProtNLM"/>
    </source>
</evidence>
<dbReference type="OrthoDB" id="981224at2"/>
<proteinExistence type="predicted"/>